<evidence type="ECO:0000256" key="5">
    <source>
        <dbReference type="SAM" id="Phobius"/>
    </source>
</evidence>
<proteinExistence type="predicted"/>
<protein>
    <recommendedName>
        <fullName evidence="6">Methylamine utilisation protein MauE domain-containing protein</fullName>
    </recommendedName>
</protein>
<feature type="transmembrane region" description="Helical" evidence="5">
    <location>
        <begin position="72"/>
        <end position="94"/>
    </location>
</feature>
<evidence type="ECO:0000256" key="1">
    <source>
        <dbReference type="ARBA" id="ARBA00004141"/>
    </source>
</evidence>
<evidence type="ECO:0000313" key="8">
    <source>
        <dbReference type="Proteomes" id="UP000642748"/>
    </source>
</evidence>
<dbReference type="GO" id="GO:0030416">
    <property type="term" value="P:methylamine metabolic process"/>
    <property type="evidence" value="ECO:0007669"/>
    <property type="project" value="InterPro"/>
</dbReference>
<comment type="subcellular location">
    <subcellularLocation>
        <location evidence="1">Membrane</location>
        <topology evidence="1">Multi-pass membrane protein</topology>
    </subcellularLocation>
</comment>
<dbReference type="GO" id="GO:0016020">
    <property type="term" value="C:membrane"/>
    <property type="evidence" value="ECO:0007669"/>
    <property type="project" value="UniProtKB-SubCell"/>
</dbReference>
<dbReference type="Proteomes" id="UP000642748">
    <property type="component" value="Unassembled WGS sequence"/>
</dbReference>
<feature type="domain" description="Methylamine utilisation protein MauE" evidence="6">
    <location>
        <begin position="4"/>
        <end position="130"/>
    </location>
</feature>
<gene>
    <name evidence="7" type="ORF">Raf01_80140</name>
</gene>
<dbReference type="AlphaFoldDB" id="A0A8J3VUQ6"/>
<keyword evidence="2 5" id="KW-0812">Transmembrane</keyword>
<sequence length="190" mass="19173">MSGYLLAVACWALVIVLAVAAWRKAVDSSARTDLAATVRQGLRFPAARAVAYTLPGVEAATALLLGIPATRVWGSAAAVVVFAGLSAGASVLAHRDAGYRCGCFGASATPITWRTAGRGAALGLTALLLLALHRWQPRDAAASLGGFLTAGLAATLVGFRGDILAVLRAPATRALPHRPGAGTPVGGGPR</sequence>
<dbReference type="RefSeq" id="WP_203923282.1">
    <property type="nucleotide sequence ID" value="NZ_BONZ01000085.1"/>
</dbReference>
<feature type="transmembrane region" description="Helical" evidence="5">
    <location>
        <begin position="115"/>
        <end position="135"/>
    </location>
</feature>
<dbReference type="Pfam" id="PF07291">
    <property type="entry name" value="MauE"/>
    <property type="match status" value="1"/>
</dbReference>
<keyword evidence="8" id="KW-1185">Reference proteome</keyword>
<evidence type="ECO:0000256" key="4">
    <source>
        <dbReference type="ARBA" id="ARBA00023136"/>
    </source>
</evidence>
<keyword evidence="3 5" id="KW-1133">Transmembrane helix</keyword>
<keyword evidence="4 5" id="KW-0472">Membrane</keyword>
<name>A0A8J3VUQ6_9ACTN</name>
<reference evidence="7" key="1">
    <citation type="submission" date="2021-01" db="EMBL/GenBank/DDBJ databases">
        <title>Whole genome shotgun sequence of Rugosimonospora africana NBRC 104875.</title>
        <authorList>
            <person name="Komaki H."/>
            <person name="Tamura T."/>
        </authorList>
    </citation>
    <scope>NUCLEOTIDE SEQUENCE</scope>
    <source>
        <strain evidence="7">NBRC 104875</strain>
    </source>
</reference>
<dbReference type="InterPro" id="IPR009908">
    <property type="entry name" value="Methylamine_util_MauE"/>
</dbReference>
<evidence type="ECO:0000256" key="2">
    <source>
        <dbReference type="ARBA" id="ARBA00022692"/>
    </source>
</evidence>
<evidence type="ECO:0000259" key="6">
    <source>
        <dbReference type="Pfam" id="PF07291"/>
    </source>
</evidence>
<feature type="transmembrane region" description="Helical" evidence="5">
    <location>
        <begin position="141"/>
        <end position="159"/>
    </location>
</feature>
<evidence type="ECO:0000256" key="3">
    <source>
        <dbReference type="ARBA" id="ARBA00022989"/>
    </source>
</evidence>
<evidence type="ECO:0000313" key="7">
    <source>
        <dbReference type="EMBL" id="GIH19842.1"/>
    </source>
</evidence>
<comment type="caution">
    <text evidence="7">The sequence shown here is derived from an EMBL/GenBank/DDBJ whole genome shotgun (WGS) entry which is preliminary data.</text>
</comment>
<dbReference type="EMBL" id="BONZ01000085">
    <property type="protein sequence ID" value="GIH19842.1"/>
    <property type="molecule type" value="Genomic_DNA"/>
</dbReference>
<organism evidence="7 8">
    <name type="scientific">Rugosimonospora africana</name>
    <dbReference type="NCBI Taxonomy" id="556532"/>
    <lineage>
        <taxon>Bacteria</taxon>
        <taxon>Bacillati</taxon>
        <taxon>Actinomycetota</taxon>
        <taxon>Actinomycetes</taxon>
        <taxon>Micromonosporales</taxon>
        <taxon>Micromonosporaceae</taxon>
        <taxon>Rugosimonospora</taxon>
    </lineage>
</organism>
<accession>A0A8J3VUQ6</accession>